<dbReference type="Pfam" id="PF00266">
    <property type="entry name" value="Aminotran_5"/>
    <property type="match status" value="1"/>
</dbReference>
<dbReference type="PANTHER" id="PTHR43247">
    <property type="entry name" value="PHOSPHOSERINE AMINOTRANSFERASE"/>
    <property type="match status" value="1"/>
</dbReference>
<dbReference type="NCBIfam" id="NF003764">
    <property type="entry name" value="PRK05355.1"/>
    <property type="match status" value="1"/>
</dbReference>
<reference evidence="13 14" key="1">
    <citation type="submission" date="2023-03" db="EMBL/GenBank/DDBJ databases">
        <title>Diaphorobacter basophil sp. nov., isolated from a sewage-treatment plant.</title>
        <authorList>
            <person name="Yang K."/>
        </authorList>
    </citation>
    <scope>NUCLEOTIDE SEQUENCE [LARGE SCALE GENOMIC DNA]</scope>
    <source>
        <strain evidence="13 14">Y-1</strain>
    </source>
</reference>
<comment type="similarity">
    <text evidence="2 11">Belongs to the class-V pyridoxal-phosphate-dependent aminotransferase family. SerC subfamily.</text>
</comment>
<feature type="binding site" evidence="11">
    <location>
        <begin position="175"/>
        <end position="176"/>
    </location>
    <ligand>
        <name>pyridoxal 5'-phosphate</name>
        <dbReference type="ChEBI" id="CHEBI:597326"/>
    </ligand>
</feature>
<comment type="cofactor">
    <cofactor evidence="11">
        <name>pyridoxal 5'-phosphate</name>
        <dbReference type="ChEBI" id="CHEBI:597326"/>
    </cofactor>
    <text evidence="11">Binds 1 pyridoxal phosphate per subunit.</text>
</comment>
<comment type="pathway">
    <text evidence="11">Cofactor biosynthesis; pyridoxine 5'-phosphate biosynthesis; pyridoxine 5'-phosphate from D-erythrose 4-phosphate: step 3/5.</text>
</comment>
<evidence type="ECO:0000256" key="8">
    <source>
        <dbReference type="ARBA" id="ARBA00023299"/>
    </source>
</evidence>
<comment type="caution">
    <text evidence="11">Lacks conserved residue(s) required for the propagation of feature annotation.</text>
</comment>
<gene>
    <name evidence="11 13" type="primary">serC</name>
    <name evidence="13" type="ORF">P4826_10530</name>
</gene>
<dbReference type="EC" id="2.6.1.52" evidence="11"/>
<dbReference type="SUPFAM" id="SSF53383">
    <property type="entry name" value="PLP-dependent transferases"/>
    <property type="match status" value="1"/>
</dbReference>
<comment type="subcellular location">
    <subcellularLocation>
        <location evidence="11">Cytoplasm</location>
    </subcellularLocation>
</comment>
<dbReference type="PANTHER" id="PTHR43247:SF1">
    <property type="entry name" value="PHOSPHOSERINE AMINOTRANSFERASE"/>
    <property type="match status" value="1"/>
</dbReference>
<dbReference type="PROSITE" id="PS00595">
    <property type="entry name" value="AA_TRANSFER_CLASS_5"/>
    <property type="match status" value="1"/>
</dbReference>
<evidence type="ECO:0000256" key="1">
    <source>
        <dbReference type="ARBA" id="ARBA00005099"/>
    </source>
</evidence>
<comment type="catalytic activity">
    <reaction evidence="10 11">
        <text>O-phospho-L-serine + 2-oxoglutarate = 3-phosphooxypyruvate + L-glutamate</text>
        <dbReference type="Rhea" id="RHEA:14329"/>
        <dbReference type="ChEBI" id="CHEBI:16810"/>
        <dbReference type="ChEBI" id="CHEBI:18110"/>
        <dbReference type="ChEBI" id="CHEBI:29985"/>
        <dbReference type="ChEBI" id="CHEBI:57524"/>
        <dbReference type="EC" id="2.6.1.52"/>
    </reaction>
</comment>
<evidence type="ECO:0000256" key="9">
    <source>
        <dbReference type="ARBA" id="ARBA00047630"/>
    </source>
</evidence>
<feature type="binding site" evidence="11">
    <location>
        <position position="133"/>
    </location>
    <ligand>
        <name>pyridoxal 5'-phosphate</name>
        <dbReference type="ChEBI" id="CHEBI:597326"/>
    </ligand>
</feature>
<keyword evidence="4 11" id="KW-0028">Amino-acid biosynthesis</keyword>
<evidence type="ECO:0000313" key="13">
    <source>
        <dbReference type="EMBL" id="WOO30871.1"/>
    </source>
</evidence>
<dbReference type="Proteomes" id="UP001303211">
    <property type="component" value="Chromosome"/>
</dbReference>
<evidence type="ECO:0000256" key="7">
    <source>
        <dbReference type="ARBA" id="ARBA00023096"/>
    </source>
</evidence>
<evidence type="ECO:0000256" key="5">
    <source>
        <dbReference type="ARBA" id="ARBA00022679"/>
    </source>
</evidence>
<comment type="subunit">
    <text evidence="11">Homodimer.</text>
</comment>
<evidence type="ECO:0000256" key="4">
    <source>
        <dbReference type="ARBA" id="ARBA00022605"/>
    </source>
</evidence>
<keyword evidence="7 11" id="KW-0664">Pyridoxine biosynthesis</keyword>
<evidence type="ECO:0000256" key="3">
    <source>
        <dbReference type="ARBA" id="ARBA00022576"/>
    </source>
</evidence>
<dbReference type="InterPro" id="IPR000192">
    <property type="entry name" value="Aminotrans_V_dom"/>
</dbReference>
<dbReference type="InterPro" id="IPR015424">
    <property type="entry name" value="PyrdxlP-dep_Trfase"/>
</dbReference>
<evidence type="ECO:0000313" key="14">
    <source>
        <dbReference type="Proteomes" id="UP001303211"/>
    </source>
</evidence>
<protein>
    <recommendedName>
        <fullName evidence="11">Phosphoserine aminotransferase</fullName>
        <ecNumber evidence="11">2.6.1.52</ecNumber>
    </recommendedName>
    <alternativeName>
        <fullName evidence="11">Phosphohydroxythreonine aminotransferase</fullName>
        <shortName evidence="11">PSAT</shortName>
    </alternativeName>
</protein>
<sequence length="299" mass="31195">MPDGYRILFLAGGAMHQFAMVPANLATPGGTVAYADSGYWAQRAMAEAARQHQVCVVARHEGTQALAAPPLQGWQLPPGSAYCHITPNETVEGIAYPGLPDVGDVPLVADCTSSCLTAPLPIARFGLVYAGAQKNLGIAGLAVVVIQEALLARSSASLASVASYRLQAQAASCVNTPPVAALLVTAMVLDWIDAQGGLPAMAEANQRKAATLYCAIDASQGFFCAPVALGHRSLVNVRFCCANAALDTVFATEAEAAGLHHLRGHPRIGGLRASLYNAMPQAGVDALVDFMAHFQRRYG</sequence>
<feature type="binding site" evidence="11">
    <location>
        <position position="40"/>
    </location>
    <ligand>
        <name>pyridoxal 5'-phosphate</name>
        <dbReference type="ChEBI" id="CHEBI:597326"/>
    </ligand>
</feature>
<keyword evidence="11" id="KW-0963">Cytoplasm</keyword>
<comment type="pathway">
    <text evidence="1 11">Amino-acid biosynthesis; L-serine biosynthesis; L-serine from 3-phospho-D-glycerate: step 2/3.</text>
</comment>
<dbReference type="Gene3D" id="3.40.640.10">
    <property type="entry name" value="Type I PLP-dependent aspartate aminotransferase-like (Major domain)"/>
    <property type="match status" value="1"/>
</dbReference>
<dbReference type="GO" id="GO:0004648">
    <property type="term" value="F:O-phospho-L-serine:2-oxoglutarate aminotransferase activity"/>
    <property type="evidence" value="ECO:0007669"/>
    <property type="project" value="UniProtKB-EC"/>
</dbReference>
<keyword evidence="14" id="KW-1185">Reference proteome</keyword>
<dbReference type="InterPro" id="IPR020578">
    <property type="entry name" value="Aminotrans_V_PyrdxlP_BS"/>
</dbReference>
<evidence type="ECO:0000256" key="6">
    <source>
        <dbReference type="ARBA" id="ARBA00022898"/>
    </source>
</evidence>
<dbReference type="InterPro" id="IPR015422">
    <property type="entry name" value="PyrdxlP-dep_Trfase_small"/>
</dbReference>
<feature type="domain" description="Aminotransferase class V" evidence="12">
    <location>
        <begin position="4"/>
        <end position="287"/>
    </location>
</feature>
<dbReference type="RefSeq" id="WP_317700367.1">
    <property type="nucleotide sequence ID" value="NZ_CP136921.1"/>
</dbReference>
<keyword evidence="8 11" id="KW-0718">Serine biosynthesis</keyword>
<comment type="catalytic activity">
    <reaction evidence="9 11">
        <text>4-(phosphooxy)-L-threonine + 2-oxoglutarate = (R)-3-hydroxy-2-oxo-4-phosphooxybutanoate + L-glutamate</text>
        <dbReference type="Rhea" id="RHEA:16573"/>
        <dbReference type="ChEBI" id="CHEBI:16810"/>
        <dbReference type="ChEBI" id="CHEBI:29985"/>
        <dbReference type="ChEBI" id="CHEBI:58452"/>
        <dbReference type="ChEBI" id="CHEBI:58538"/>
        <dbReference type="EC" id="2.6.1.52"/>
    </reaction>
</comment>
<evidence type="ECO:0000256" key="2">
    <source>
        <dbReference type="ARBA" id="ARBA00006904"/>
    </source>
</evidence>
<evidence type="ECO:0000256" key="10">
    <source>
        <dbReference type="ARBA" id="ARBA00049007"/>
    </source>
</evidence>
<dbReference type="InterPro" id="IPR015421">
    <property type="entry name" value="PyrdxlP-dep_Trfase_major"/>
</dbReference>
<dbReference type="EMBL" id="CP136921">
    <property type="protein sequence ID" value="WOO30871.1"/>
    <property type="molecule type" value="Genomic_DNA"/>
</dbReference>
<feature type="binding site" evidence="11">
    <location>
        <position position="90"/>
    </location>
    <ligand>
        <name>pyridoxal 5'-phosphate</name>
        <dbReference type="ChEBI" id="CHEBI:597326"/>
    </ligand>
</feature>
<comment type="function">
    <text evidence="11">Catalyzes the reversible conversion of 3-phosphohydroxypyruvate to phosphoserine and of 3-hydroxy-2-oxo-4-phosphonooxybutanoate to phosphohydroxythreonine.</text>
</comment>
<dbReference type="InterPro" id="IPR022278">
    <property type="entry name" value="Pser_aminoTfrase"/>
</dbReference>
<dbReference type="Gene3D" id="3.90.1150.10">
    <property type="entry name" value="Aspartate Aminotransferase, domain 1"/>
    <property type="match status" value="1"/>
</dbReference>
<keyword evidence="5 11" id="KW-0808">Transferase</keyword>
<evidence type="ECO:0000256" key="11">
    <source>
        <dbReference type="HAMAP-Rule" id="MF_00160"/>
    </source>
</evidence>
<feature type="binding site" evidence="11">
    <location>
        <position position="110"/>
    </location>
    <ligand>
        <name>pyridoxal 5'-phosphate</name>
        <dbReference type="ChEBI" id="CHEBI:597326"/>
    </ligand>
</feature>
<evidence type="ECO:0000259" key="12">
    <source>
        <dbReference type="Pfam" id="PF00266"/>
    </source>
</evidence>
<proteinExistence type="inferred from homology"/>
<keyword evidence="3 11" id="KW-0032">Aminotransferase</keyword>
<dbReference type="HAMAP" id="MF_00160">
    <property type="entry name" value="SerC_aminotrans_5"/>
    <property type="match status" value="1"/>
</dbReference>
<keyword evidence="6 11" id="KW-0663">Pyridoxal phosphate</keyword>
<accession>A0ABZ0IY56</accession>
<feature type="modified residue" description="N6-(pyridoxal phosphate)lysine" evidence="11">
    <location>
        <position position="134"/>
    </location>
</feature>
<name>A0ABZ0IY56_9BURK</name>
<organism evidence="13 14">
    <name type="scientific">Diaphorobacter limosus</name>
    <dbReference type="NCBI Taxonomy" id="3036128"/>
    <lineage>
        <taxon>Bacteria</taxon>
        <taxon>Pseudomonadati</taxon>
        <taxon>Pseudomonadota</taxon>
        <taxon>Betaproteobacteria</taxon>
        <taxon>Burkholderiales</taxon>
        <taxon>Comamonadaceae</taxon>
        <taxon>Diaphorobacter</taxon>
    </lineage>
</organism>